<keyword evidence="1" id="KW-0732">Signal</keyword>
<protein>
    <recommendedName>
        <fullName evidence="4">Secreted protein</fullName>
    </recommendedName>
</protein>
<name>A0ABR1D4R0_NECAM</name>
<reference evidence="2 3" key="1">
    <citation type="submission" date="2023-08" db="EMBL/GenBank/DDBJ databases">
        <title>A Necator americanus chromosomal reference genome.</title>
        <authorList>
            <person name="Ilik V."/>
            <person name="Petrzelkova K.J."/>
            <person name="Pardy F."/>
            <person name="Fuh T."/>
            <person name="Niatou-Singa F.S."/>
            <person name="Gouil Q."/>
            <person name="Baker L."/>
            <person name="Ritchie M.E."/>
            <person name="Jex A.R."/>
            <person name="Gazzola D."/>
            <person name="Li H."/>
            <person name="Toshio Fujiwara R."/>
            <person name="Zhan B."/>
            <person name="Aroian R.V."/>
            <person name="Pafco B."/>
            <person name="Schwarz E.M."/>
        </authorList>
    </citation>
    <scope>NUCLEOTIDE SEQUENCE [LARGE SCALE GENOMIC DNA]</scope>
    <source>
        <strain evidence="2 3">Aroian</strain>
        <tissue evidence="2">Whole animal</tissue>
    </source>
</reference>
<dbReference type="Proteomes" id="UP001303046">
    <property type="component" value="Unassembled WGS sequence"/>
</dbReference>
<proteinExistence type="predicted"/>
<organism evidence="2 3">
    <name type="scientific">Necator americanus</name>
    <name type="common">Human hookworm</name>
    <dbReference type="NCBI Taxonomy" id="51031"/>
    <lineage>
        <taxon>Eukaryota</taxon>
        <taxon>Metazoa</taxon>
        <taxon>Ecdysozoa</taxon>
        <taxon>Nematoda</taxon>
        <taxon>Chromadorea</taxon>
        <taxon>Rhabditida</taxon>
        <taxon>Rhabditina</taxon>
        <taxon>Rhabditomorpha</taxon>
        <taxon>Strongyloidea</taxon>
        <taxon>Ancylostomatidae</taxon>
        <taxon>Bunostominae</taxon>
        <taxon>Necator</taxon>
    </lineage>
</organism>
<feature type="signal peptide" evidence="1">
    <location>
        <begin position="1"/>
        <end position="20"/>
    </location>
</feature>
<evidence type="ECO:0000313" key="3">
    <source>
        <dbReference type="Proteomes" id="UP001303046"/>
    </source>
</evidence>
<gene>
    <name evidence="2" type="primary">Necator_chrIII.g12512</name>
    <name evidence="2" type="ORF">RB195_011746</name>
</gene>
<keyword evidence="3" id="KW-1185">Reference proteome</keyword>
<evidence type="ECO:0000256" key="1">
    <source>
        <dbReference type="SAM" id="SignalP"/>
    </source>
</evidence>
<dbReference type="EMBL" id="JAVFWL010000003">
    <property type="protein sequence ID" value="KAK6745212.1"/>
    <property type="molecule type" value="Genomic_DNA"/>
</dbReference>
<evidence type="ECO:0000313" key="2">
    <source>
        <dbReference type="EMBL" id="KAK6745212.1"/>
    </source>
</evidence>
<sequence>MLLLLLSALILLLASKDVVCHQVCHPFLSEFSTLRFRTTAHLQYIELAATEECRTVEAMNEPSYGLLVLNTKLPLNGCYFHRYASFVYERFVQEM</sequence>
<accession>A0ABR1D4R0</accession>
<feature type="chain" id="PRO_5047364087" description="Secreted protein" evidence="1">
    <location>
        <begin position="21"/>
        <end position="95"/>
    </location>
</feature>
<comment type="caution">
    <text evidence="2">The sequence shown here is derived from an EMBL/GenBank/DDBJ whole genome shotgun (WGS) entry which is preliminary data.</text>
</comment>
<evidence type="ECO:0008006" key="4">
    <source>
        <dbReference type="Google" id="ProtNLM"/>
    </source>
</evidence>